<dbReference type="InterPro" id="IPR001841">
    <property type="entry name" value="Znf_RING"/>
</dbReference>
<proteinExistence type="predicted"/>
<dbReference type="Pfam" id="PF04434">
    <property type="entry name" value="SWIM"/>
    <property type="match status" value="1"/>
</dbReference>
<dbReference type="Pfam" id="PF13639">
    <property type="entry name" value="zf-RING_2"/>
    <property type="match status" value="1"/>
</dbReference>
<evidence type="ECO:0000313" key="6">
    <source>
        <dbReference type="Proteomes" id="UP000541444"/>
    </source>
</evidence>
<feature type="region of interest" description="Disordered" evidence="2">
    <location>
        <begin position="1"/>
        <end position="23"/>
    </location>
</feature>
<keyword evidence="1" id="KW-0863">Zinc-finger</keyword>
<feature type="compositionally biased region" description="Polar residues" evidence="2">
    <location>
        <begin position="1"/>
        <end position="10"/>
    </location>
</feature>
<reference evidence="5 6" key="1">
    <citation type="journal article" date="2020" name="IScience">
        <title>Genome Sequencing of the Endangered Kingdonia uniflora (Circaeasteraceae, Ranunculales) Reveals Potential Mechanisms of Evolutionary Specialization.</title>
        <authorList>
            <person name="Sun Y."/>
            <person name="Deng T."/>
            <person name="Zhang A."/>
            <person name="Moore M.J."/>
            <person name="Landis J.B."/>
            <person name="Lin N."/>
            <person name="Zhang H."/>
            <person name="Zhang X."/>
            <person name="Huang J."/>
            <person name="Zhang X."/>
            <person name="Sun H."/>
            <person name="Wang H."/>
        </authorList>
    </citation>
    <scope>NUCLEOTIDE SEQUENCE [LARGE SCALE GENOMIC DNA]</scope>
    <source>
        <strain evidence="5">TB1705</strain>
        <tissue evidence="5">Leaf</tissue>
    </source>
</reference>
<organism evidence="5 6">
    <name type="scientific">Kingdonia uniflora</name>
    <dbReference type="NCBI Taxonomy" id="39325"/>
    <lineage>
        <taxon>Eukaryota</taxon>
        <taxon>Viridiplantae</taxon>
        <taxon>Streptophyta</taxon>
        <taxon>Embryophyta</taxon>
        <taxon>Tracheophyta</taxon>
        <taxon>Spermatophyta</taxon>
        <taxon>Magnoliopsida</taxon>
        <taxon>Ranunculales</taxon>
        <taxon>Circaeasteraceae</taxon>
        <taxon>Kingdonia</taxon>
    </lineage>
</organism>
<accession>A0A7J7NBN9</accession>
<feature type="domain" description="RING-type" evidence="3">
    <location>
        <begin position="152"/>
        <end position="198"/>
    </location>
</feature>
<keyword evidence="1" id="KW-0862">Zinc</keyword>
<dbReference type="PROSITE" id="PS50089">
    <property type="entry name" value="ZF_RING_2"/>
    <property type="match status" value="1"/>
</dbReference>
<dbReference type="InterPro" id="IPR013083">
    <property type="entry name" value="Znf_RING/FYVE/PHD"/>
</dbReference>
<gene>
    <name evidence="5" type="ORF">GIB67_025339</name>
</gene>
<dbReference type="OrthoDB" id="2122982at2759"/>
<feature type="domain" description="SWIM-type" evidence="4">
    <location>
        <begin position="57"/>
        <end position="87"/>
    </location>
</feature>
<name>A0A7J7NBN9_9MAGN</name>
<dbReference type="Proteomes" id="UP000541444">
    <property type="component" value="Unassembled WGS sequence"/>
</dbReference>
<dbReference type="GO" id="GO:0008270">
    <property type="term" value="F:zinc ion binding"/>
    <property type="evidence" value="ECO:0007669"/>
    <property type="project" value="UniProtKB-KW"/>
</dbReference>
<dbReference type="Gene3D" id="3.30.40.10">
    <property type="entry name" value="Zinc/RING finger domain, C3HC4 (zinc finger)"/>
    <property type="match status" value="1"/>
</dbReference>
<evidence type="ECO:0008006" key="7">
    <source>
        <dbReference type="Google" id="ProtNLM"/>
    </source>
</evidence>
<keyword evidence="1" id="KW-0479">Metal-binding</keyword>
<dbReference type="PANTHER" id="PTHR21540">
    <property type="entry name" value="RING FINGER AND SWIM DOMAIN-CONTAINING PROTEIN 2"/>
    <property type="match status" value="1"/>
</dbReference>
<protein>
    <recommendedName>
        <fullName evidence="7">Mitogen-activated protein kinase kinase kinase 1</fullName>
    </recommendedName>
</protein>
<dbReference type="InterPro" id="IPR007527">
    <property type="entry name" value="Znf_SWIM"/>
</dbReference>
<sequence>MDSVGSNSPEPHQESHRRYKPSQSVTDRIIRAFRHRLRLLHHSESIFFVLGATGNVYTVTLTNTPSCNCPDRKKPCKHILFVFLRVLGVPFDDICLRRRTLRPCQLNRLLLSPVSLETLAGARARTRFHQLFSQLAAGPPPANIEVEDGAVCPICLDEITKDDGVVACAACGNPLHEECFLKWKRSKGRRSANCVMCRARWKDRQDQERYLNLAAYISDDDNNDTVNMCRGS</sequence>
<keyword evidence="6" id="KW-1185">Reference proteome</keyword>
<evidence type="ECO:0000256" key="2">
    <source>
        <dbReference type="SAM" id="MobiDB-lite"/>
    </source>
</evidence>
<dbReference type="SUPFAM" id="SSF57850">
    <property type="entry name" value="RING/U-box"/>
    <property type="match status" value="1"/>
</dbReference>
<dbReference type="InterPro" id="IPR039903">
    <property type="entry name" value="Zswim2"/>
</dbReference>
<dbReference type="EMBL" id="JACGCM010000926">
    <property type="protein sequence ID" value="KAF6164513.1"/>
    <property type="molecule type" value="Genomic_DNA"/>
</dbReference>
<dbReference type="AlphaFoldDB" id="A0A7J7NBN9"/>
<evidence type="ECO:0000259" key="4">
    <source>
        <dbReference type="PROSITE" id="PS50966"/>
    </source>
</evidence>
<dbReference type="PANTHER" id="PTHR21540:SF0">
    <property type="entry name" value="PHD FAMILY PROTEIN"/>
    <property type="match status" value="1"/>
</dbReference>
<evidence type="ECO:0000256" key="1">
    <source>
        <dbReference type="PROSITE-ProRule" id="PRU00175"/>
    </source>
</evidence>
<evidence type="ECO:0000313" key="5">
    <source>
        <dbReference type="EMBL" id="KAF6164513.1"/>
    </source>
</evidence>
<dbReference type="PROSITE" id="PS50966">
    <property type="entry name" value="ZF_SWIM"/>
    <property type="match status" value="1"/>
</dbReference>
<dbReference type="GO" id="GO:0061630">
    <property type="term" value="F:ubiquitin protein ligase activity"/>
    <property type="evidence" value="ECO:0007669"/>
    <property type="project" value="InterPro"/>
</dbReference>
<evidence type="ECO:0000259" key="3">
    <source>
        <dbReference type="PROSITE" id="PS50089"/>
    </source>
</evidence>
<comment type="caution">
    <text evidence="5">The sequence shown here is derived from an EMBL/GenBank/DDBJ whole genome shotgun (WGS) entry which is preliminary data.</text>
</comment>